<evidence type="ECO:0000256" key="9">
    <source>
        <dbReference type="ARBA" id="ARBA00023270"/>
    </source>
</evidence>
<dbReference type="UniPathway" id="UPA00115">
    <property type="reaction ID" value="UER00414"/>
</dbReference>
<gene>
    <name evidence="11" type="primary">tal</name>
    <name evidence="12" type="ORF">HPU229334_10690</name>
</gene>
<dbReference type="SUPFAM" id="SSF51569">
    <property type="entry name" value="Aldolase"/>
    <property type="match status" value="1"/>
</dbReference>
<keyword evidence="7 11" id="KW-0808">Transferase</keyword>
<dbReference type="EMBL" id="JNOC01000058">
    <property type="protein sequence ID" value="KPH55089.1"/>
    <property type="molecule type" value="Genomic_DNA"/>
</dbReference>
<dbReference type="GO" id="GO:0005737">
    <property type="term" value="C:cytoplasm"/>
    <property type="evidence" value="ECO:0007669"/>
    <property type="project" value="UniProtKB-SubCell"/>
</dbReference>
<comment type="subcellular location">
    <subcellularLocation>
        <location evidence="2 11">Cytoplasm</location>
    </subcellularLocation>
</comment>
<accession>A0A0N0LTD6</accession>
<evidence type="ECO:0000256" key="6">
    <source>
        <dbReference type="ARBA" id="ARBA00022490"/>
    </source>
</evidence>
<proteinExistence type="inferred from homology"/>
<keyword evidence="6 11" id="KW-0963">Cytoplasm</keyword>
<comment type="caution">
    <text evidence="12">The sequence shown here is derived from an EMBL/GenBank/DDBJ whole genome shotgun (WGS) entry which is preliminary data.</text>
</comment>
<dbReference type="InterPro" id="IPR018225">
    <property type="entry name" value="Transaldolase_AS"/>
</dbReference>
<dbReference type="PROSITE" id="PS01054">
    <property type="entry name" value="TRANSALDOLASE_1"/>
    <property type="match status" value="1"/>
</dbReference>
<dbReference type="InterPro" id="IPR013785">
    <property type="entry name" value="Aldolase_TIM"/>
</dbReference>
<sequence>MPNNISFSLWCDLIERDFLENEFIKMIEGGIIQGATSNPAIFQKSFMEESYQEQKDTLRDKKPKEIYESLAKSDIQRAAELLMPIYSNNPNDGYVSIEVDPNLCDDAKATIEEGVRLFKEIGYPNVMIKIPATKAGFSAMEELISQGISVNATLVFTKEQTIGCMEAFKRGYEILKKNTKKESKDYPRAVVSIFVSRFDRKCDAILKENGIPAATLGVKNAQYLYRIINDYSLPCVRALFASTGVKDDSLEATYYIKELYHQYAINTAPLATIEAFMQVDELQESYLPSFEELEEYFNAVKEAGIDIQKVSDELLAQGLEDFKNAFAKILESLV</sequence>
<comment type="function">
    <text evidence="1 11">Transaldolase is important for the balance of metabolites in the pentose-phosphate pathway.</text>
</comment>
<dbReference type="Pfam" id="PF00923">
    <property type="entry name" value="TAL_FSA"/>
    <property type="match status" value="1"/>
</dbReference>
<dbReference type="Proteomes" id="UP000037997">
    <property type="component" value="Unassembled WGS sequence"/>
</dbReference>
<dbReference type="Gene3D" id="3.20.20.70">
    <property type="entry name" value="Aldolase class I"/>
    <property type="match status" value="1"/>
</dbReference>
<reference evidence="12 13" key="1">
    <citation type="submission" date="2014-06" db="EMBL/GenBank/DDBJ databases">
        <title>Helicobacter pullorum isolates in fresh chicken meat - phenotypic and genotypic features.</title>
        <authorList>
            <person name="Borges V."/>
            <person name="Santos A."/>
            <person name="Correia C.B."/>
            <person name="Saraiva M."/>
            <person name="Menard A."/>
            <person name="Vieira L."/>
            <person name="Sampaio D.A."/>
            <person name="Gomes J.P."/>
            <person name="Oleastro M."/>
        </authorList>
    </citation>
    <scope>NUCLEOTIDE SEQUENCE [LARGE SCALE GENOMIC DNA]</scope>
    <source>
        <strain evidence="12 13">229334/12</strain>
    </source>
</reference>
<keyword evidence="8 11" id="KW-0570">Pentose shunt</keyword>
<evidence type="ECO:0000256" key="3">
    <source>
        <dbReference type="ARBA" id="ARBA00004857"/>
    </source>
</evidence>
<evidence type="ECO:0000256" key="5">
    <source>
        <dbReference type="ARBA" id="ARBA00013151"/>
    </source>
</evidence>
<evidence type="ECO:0000256" key="2">
    <source>
        <dbReference type="ARBA" id="ARBA00004496"/>
    </source>
</evidence>
<dbReference type="PANTHER" id="PTHR10683:SF31">
    <property type="entry name" value="TRANSALDOLASE"/>
    <property type="match status" value="1"/>
</dbReference>
<dbReference type="InterPro" id="IPR004732">
    <property type="entry name" value="Transaldolase_2"/>
</dbReference>
<evidence type="ECO:0000256" key="1">
    <source>
        <dbReference type="ARBA" id="ARBA00003518"/>
    </source>
</evidence>
<dbReference type="GO" id="GO:0005975">
    <property type="term" value="P:carbohydrate metabolic process"/>
    <property type="evidence" value="ECO:0007669"/>
    <property type="project" value="InterPro"/>
</dbReference>
<comment type="catalytic activity">
    <reaction evidence="10 11">
        <text>D-sedoheptulose 7-phosphate + D-glyceraldehyde 3-phosphate = D-erythrose 4-phosphate + beta-D-fructose 6-phosphate</text>
        <dbReference type="Rhea" id="RHEA:17053"/>
        <dbReference type="ChEBI" id="CHEBI:16897"/>
        <dbReference type="ChEBI" id="CHEBI:57483"/>
        <dbReference type="ChEBI" id="CHEBI:57634"/>
        <dbReference type="ChEBI" id="CHEBI:59776"/>
        <dbReference type="EC" id="2.2.1.2"/>
    </reaction>
</comment>
<comment type="similarity">
    <text evidence="4 11">Belongs to the transaldolase family. Type 2 subfamily.</text>
</comment>
<evidence type="ECO:0000256" key="11">
    <source>
        <dbReference type="HAMAP-Rule" id="MF_00493"/>
    </source>
</evidence>
<evidence type="ECO:0000256" key="4">
    <source>
        <dbReference type="ARBA" id="ARBA00008426"/>
    </source>
</evidence>
<evidence type="ECO:0000256" key="8">
    <source>
        <dbReference type="ARBA" id="ARBA00023126"/>
    </source>
</evidence>
<dbReference type="PANTHER" id="PTHR10683">
    <property type="entry name" value="TRANSALDOLASE"/>
    <property type="match status" value="1"/>
</dbReference>
<name>A0A0N0LTD6_9HELI</name>
<feature type="active site" description="Schiff-base intermediate with substrate" evidence="11">
    <location>
        <position position="129"/>
    </location>
</feature>
<dbReference type="EC" id="2.2.1.2" evidence="5 11"/>
<evidence type="ECO:0000256" key="7">
    <source>
        <dbReference type="ARBA" id="ARBA00022679"/>
    </source>
</evidence>
<dbReference type="RefSeq" id="WP_054198482.1">
    <property type="nucleotide sequence ID" value="NZ_JNOC01000058.1"/>
</dbReference>
<dbReference type="AlphaFoldDB" id="A0A0N0LTD6"/>
<comment type="pathway">
    <text evidence="3 11">Carbohydrate degradation; pentose phosphate pathway; D-glyceraldehyde 3-phosphate and beta-D-fructose 6-phosphate from D-ribose 5-phosphate and D-xylulose 5-phosphate (non-oxidative stage): step 2/3.</text>
</comment>
<dbReference type="InterPro" id="IPR001585">
    <property type="entry name" value="TAL/FSA"/>
</dbReference>
<dbReference type="GO" id="GO:0006098">
    <property type="term" value="P:pentose-phosphate shunt"/>
    <property type="evidence" value="ECO:0007669"/>
    <property type="project" value="UniProtKB-UniRule"/>
</dbReference>
<dbReference type="GO" id="GO:0004801">
    <property type="term" value="F:transaldolase activity"/>
    <property type="evidence" value="ECO:0007669"/>
    <property type="project" value="UniProtKB-UniRule"/>
</dbReference>
<dbReference type="NCBIfam" id="TIGR00876">
    <property type="entry name" value="tal_mycobact"/>
    <property type="match status" value="1"/>
</dbReference>
<dbReference type="HAMAP" id="MF_00493">
    <property type="entry name" value="Transaldolase_2"/>
    <property type="match status" value="1"/>
</dbReference>
<dbReference type="PIRSF" id="PIRSF036915">
    <property type="entry name" value="Trnald_Bac_Plnt"/>
    <property type="match status" value="1"/>
</dbReference>
<protein>
    <recommendedName>
        <fullName evidence="5 11">Transaldolase</fullName>
        <ecNumber evidence="5 11">2.2.1.2</ecNumber>
    </recommendedName>
</protein>
<dbReference type="PATRIC" id="fig|35818.11.peg.2115"/>
<dbReference type="NCBIfam" id="NF003026">
    <property type="entry name" value="PRK03903.1"/>
    <property type="match status" value="1"/>
</dbReference>
<evidence type="ECO:0000313" key="13">
    <source>
        <dbReference type="Proteomes" id="UP000037997"/>
    </source>
</evidence>
<evidence type="ECO:0000256" key="10">
    <source>
        <dbReference type="ARBA" id="ARBA00048810"/>
    </source>
</evidence>
<organism evidence="12 13">
    <name type="scientific">Helicobacter pullorum</name>
    <dbReference type="NCBI Taxonomy" id="35818"/>
    <lineage>
        <taxon>Bacteria</taxon>
        <taxon>Pseudomonadati</taxon>
        <taxon>Campylobacterota</taxon>
        <taxon>Epsilonproteobacteria</taxon>
        <taxon>Campylobacterales</taxon>
        <taxon>Helicobacteraceae</taxon>
        <taxon>Helicobacter</taxon>
    </lineage>
</organism>
<keyword evidence="9 11" id="KW-0704">Schiff base</keyword>
<dbReference type="STRING" id="35818.HPU229336_05420"/>
<evidence type="ECO:0000313" key="12">
    <source>
        <dbReference type="EMBL" id="KPH55089.1"/>
    </source>
</evidence>